<feature type="domain" description="Ricin B lectin" evidence="1">
    <location>
        <begin position="7"/>
        <end position="131"/>
    </location>
</feature>
<dbReference type="VEuPathDB" id="FungiDB:RhiirA1_398250"/>
<sequence length="148" mass="17135">MTNYYWIVAQHSGKVIEVEGGSMNSCAKIIQYRKKSADDPSVDTQLWFFNGGLITNKKSGLVFDVYQGTQIIQHGNNYEPTAHREWDYNHEDNTITLRSNRNFVLDVKEAKKDDMVPIILQNRNNGQHQKFTLQKWNDTSDIPLNKDT</sequence>
<dbReference type="SUPFAM" id="SSF50370">
    <property type="entry name" value="Ricin B-like lectins"/>
    <property type="match status" value="1"/>
</dbReference>
<dbReference type="EMBL" id="LLXI01001403">
    <property type="protein sequence ID" value="PKY53506.1"/>
    <property type="molecule type" value="Genomic_DNA"/>
</dbReference>
<reference evidence="2 3" key="1">
    <citation type="submission" date="2015-10" db="EMBL/GenBank/DDBJ databases">
        <title>Genome analyses suggest a sexual origin of heterokaryosis in a supposedly ancient asexual fungus.</title>
        <authorList>
            <person name="Ropars J."/>
            <person name="Sedzielewska K."/>
            <person name="Noel J."/>
            <person name="Charron P."/>
            <person name="Farinelli L."/>
            <person name="Marton T."/>
            <person name="Kruger M."/>
            <person name="Pelin A."/>
            <person name="Brachmann A."/>
            <person name="Corradi N."/>
        </authorList>
    </citation>
    <scope>NUCLEOTIDE SEQUENCE [LARGE SCALE GENOMIC DNA]</scope>
    <source>
        <strain evidence="2 3">A4</strain>
    </source>
</reference>
<dbReference type="InterPro" id="IPR035992">
    <property type="entry name" value="Ricin_B-like_lectins"/>
</dbReference>
<dbReference type="VEuPathDB" id="FungiDB:RhiirFUN_017566"/>
<comment type="caution">
    <text evidence="2">The sequence shown here is derived from an EMBL/GenBank/DDBJ whole genome shotgun (WGS) entry which is preliminary data.</text>
</comment>
<name>A0A2I1H3Q5_9GLOM</name>
<dbReference type="Pfam" id="PF00652">
    <property type="entry name" value="Ricin_B_lectin"/>
    <property type="match status" value="1"/>
</dbReference>
<proteinExistence type="predicted"/>
<dbReference type="PROSITE" id="PS50231">
    <property type="entry name" value="RICIN_B_LECTIN"/>
    <property type="match status" value="1"/>
</dbReference>
<dbReference type="Proteomes" id="UP000234323">
    <property type="component" value="Unassembled WGS sequence"/>
</dbReference>
<accession>A0A2I1H3Q5</accession>
<organism evidence="2 3">
    <name type="scientific">Rhizophagus irregularis</name>
    <dbReference type="NCBI Taxonomy" id="588596"/>
    <lineage>
        <taxon>Eukaryota</taxon>
        <taxon>Fungi</taxon>
        <taxon>Fungi incertae sedis</taxon>
        <taxon>Mucoromycota</taxon>
        <taxon>Glomeromycotina</taxon>
        <taxon>Glomeromycetes</taxon>
        <taxon>Glomerales</taxon>
        <taxon>Glomeraceae</taxon>
        <taxon>Rhizophagus</taxon>
    </lineage>
</organism>
<keyword evidence="3" id="KW-1185">Reference proteome</keyword>
<dbReference type="AlphaFoldDB" id="A0A2I1H3Q5"/>
<evidence type="ECO:0000313" key="3">
    <source>
        <dbReference type="Proteomes" id="UP000234323"/>
    </source>
</evidence>
<evidence type="ECO:0000259" key="1">
    <source>
        <dbReference type="Pfam" id="PF00652"/>
    </source>
</evidence>
<dbReference type="Gene3D" id="2.80.10.50">
    <property type="match status" value="1"/>
</dbReference>
<protein>
    <recommendedName>
        <fullName evidence="1">Ricin B lectin domain-containing protein</fullName>
    </recommendedName>
</protein>
<gene>
    <name evidence="2" type="ORF">RhiirA4_499155</name>
</gene>
<dbReference type="InterPro" id="IPR000772">
    <property type="entry name" value="Ricin_B_lectin"/>
</dbReference>
<evidence type="ECO:0000313" key="2">
    <source>
        <dbReference type="EMBL" id="PKY53506.1"/>
    </source>
</evidence>